<proteinExistence type="predicted"/>
<dbReference type="InterPro" id="IPR029068">
    <property type="entry name" value="Glyas_Bleomycin-R_OHBP_Dase"/>
</dbReference>
<name>A0ABT0GUQ5_9HYPH</name>
<comment type="caution">
    <text evidence="2">The sequence shown here is derived from an EMBL/GenBank/DDBJ whole genome shotgun (WGS) entry which is preliminary data.</text>
</comment>
<dbReference type="PROSITE" id="PS51819">
    <property type="entry name" value="VOC"/>
    <property type="match status" value="1"/>
</dbReference>
<reference evidence="2" key="1">
    <citation type="submission" date="2022-04" db="EMBL/GenBank/DDBJ databases">
        <title>Roseibium sp. CAU 1639 isolated from mud.</title>
        <authorList>
            <person name="Kim W."/>
        </authorList>
    </citation>
    <scope>NUCLEOTIDE SEQUENCE</scope>
    <source>
        <strain evidence="2">CAU 1639</strain>
    </source>
</reference>
<evidence type="ECO:0000313" key="3">
    <source>
        <dbReference type="Proteomes" id="UP001431221"/>
    </source>
</evidence>
<dbReference type="Proteomes" id="UP001431221">
    <property type="component" value="Unassembled WGS sequence"/>
</dbReference>
<dbReference type="RefSeq" id="WP_248154731.1">
    <property type="nucleotide sequence ID" value="NZ_JALNMJ010000008.1"/>
</dbReference>
<dbReference type="InterPro" id="IPR037523">
    <property type="entry name" value="VOC_core"/>
</dbReference>
<evidence type="ECO:0000259" key="1">
    <source>
        <dbReference type="PROSITE" id="PS51819"/>
    </source>
</evidence>
<gene>
    <name evidence="2" type="ORF">M0H32_13360</name>
</gene>
<dbReference type="EMBL" id="JALNMJ010000008">
    <property type="protein sequence ID" value="MCK7613158.1"/>
    <property type="molecule type" value="Genomic_DNA"/>
</dbReference>
<feature type="domain" description="VOC" evidence="1">
    <location>
        <begin position="1"/>
        <end position="121"/>
    </location>
</feature>
<dbReference type="Pfam" id="PF00903">
    <property type="entry name" value="Glyoxalase"/>
    <property type="match status" value="1"/>
</dbReference>
<keyword evidence="3" id="KW-1185">Reference proteome</keyword>
<protein>
    <submittedName>
        <fullName evidence="2">VOC family protein</fullName>
    </submittedName>
</protein>
<dbReference type="Gene3D" id="3.30.720.120">
    <property type="match status" value="1"/>
</dbReference>
<dbReference type="SUPFAM" id="SSF54593">
    <property type="entry name" value="Glyoxalase/Bleomycin resistance protein/Dihydroxybiphenyl dioxygenase"/>
    <property type="match status" value="1"/>
</dbReference>
<dbReference type="Gene3D" id="3.30.720.110">
    <property type="match status" value="1"/>
</dbReference>
<dbReference type="InterPro" id="IPR004360">
    <property type="entry name" value="Glyas_Fos-R_dOase_dom"/>
</dbReference>
<evidence type="ECO:0000313" key="2">
    <source>
        <dbReference type="EMBL" id="MCK7613158.1"/>
    </source>
</evidence>
<accession>A0ABT0GUQ5</accession>
<sequence>MLRQFTNILTEEVAATAAFYQQLLGLTPQFSSDWFVNLVDPETPGLELGILNQTSDIVPARAQKAPAGVILTFVVADCDAVYERARTLNAVIVEAPRDMAYGQRRMILRDPAGTFVDISSPVQ</sequence>
<organism evidence="2 3">
    <name type="scientific">Roseibium sediminicola</name>
    <dbReference type="NCBI Taxonomy" id="2933272"/>
    <lineage>
        <taxon>Bacteria</taxon>
        <taxon>Pseudomonadati</taxon>
        <taxon>Pseudomonadota</taxon>
        <taxon>Alphaproteobacteria</taxon>
        <taxon>Hyphomicrobiales</taxon>
        <taxon>Stappiaceae</taxon>
        <taxon>Roseibium</taxon>
    </lineage>
</organism>